<dbReference type="Pfam" id="PF04883">
    <property type="entry name" value="HK97-gp10_like"/>
    <property type="match status" value="1"/>
</dbReference>
<dbReference type="RefSeq" id="WP_117892519.1">
    <property type="nucleotide sequence ID" value="NZ_CABJCV010000001.1"/>
</dbReference>
<dbReference type="GeneID" id="83013968"/>
<evidence type="ECO:0000313" key="1">
    <source>
        <dbReference type="EMBL" id="RGR76882.1"/>
    </source>
</evidence>
<dbReference type="Proteomes" id="UP000284178">
    <property type="component" value="Unassembled WGS sequence"/>
</dbReference>
<dbReference type="AlphaFoldDB" id="A0A412G6V4"/>
<sequence length="159" mass="18147">MSDNIFAEFLATLKKLDVDLKESQIKVVNKAMDVMQRSAVQNTPVGSYDKEVDFTTSKGEHVHFTTSVTRQGGTLRRGWHLSRTYVRKDQVQKYLTNNVDYAIYVNNGHHITKVVDGERINIGWVPGQLFLESAVKTAERALPWIYDAELRRVKAKHGL</sequence>
<keyword evidence="2" id="KW-1185">Reference proteome</keyword>
<comment type="caution">
    <text evidence="1">The sequence shown here is derived from an EMBL/GenBank/DDBJ whole genome shotgun (WGS) entry which is preliminary data.</text>
</comment>
<name>A0A412G6V4_9FIRM</name>
<dbReference type="EMBL" id="QRUP01000001">
    <property type="protein sequence ID" value="RGR76882.1"/>
    <property type="molecule type" value="Genomic_DNA"/>
</dbReference>
<accession>A0A412G6V4</accession>
<dbReference type="InterPro" id="IPR010064">
    <property type="entry name" value="HK97-gp10_tail"/>
</dbReference>
<proteinExistence type="predicted"/>
<gene>
    <name evidence="1" type="ORF">DWY25_00895</name>
</gene>
<evidence type="ECO:0000313" key="2">
    <source>
        <dbReference type="Proteomes" id="UP000284178"/>
    </source>
</evidence>
<reference evidence="1 2" key="1">
    <citation type="submission" date="2018-08" db="EMBL/GenBank/DDBJ databases">
        <title>A genome reference for cultivated species of the human gut microbiota.</title>
        <authorList>
            <person name="Zou Y."/>
            <person name="Xue W."/>
            <person name="Luo G."/>
        </authorList>
    </citation>
    <scope>NUCLEOTIDE SEQUENCE [LARGE SCALE GENOMIC DNA]</scope>
    <source>
        <strain evidence="1 2">AF24-29</strain>
    </source>
</reference>
<protein>
    <submittedName>
        <fullName evidence="1">HK97 gp10 family phage protein</fullName>
    </submittedName>
</protein>
<organism evidence="1 2">
    <name type="scientific">Holdemania filiformis</name>
    <dbReference type="NCBI Taxonomy" id="61171"/>
    <lineage>
        <taxon>Bacteria</taxon>
        <taxon>Bacillati</taxon>
        <taxon>Bacillota</taxon>
        <taxon>Erysipelotrichia</taxon>
        <taxon>Erysipelotrichales</taxon>
        <taxon>Erysipelotrichaceae</taxon>
        <taxon>Holdemania</taxon>
    </lineage>
</organism>